<protein>
    <recommendedName>
        <fullName evidence="3">AsnC family transcriptional regulator</fullName>
    </recommendedName>
</protein>
<gene>
    <name evidence="1" type="ORF">BST46_19320</name>
</gene>
<sequence length="85" mass="9002">MLIEIHVCLIRKNNLASLIGTLDGFANLAGVSNVISIVNDGDVPISLCRSVINRLASIECPVTAVIGYDCIIGVMLAEPIARKIP</sequence>
<accession>A0ABX3THY0</accession>
<comment type="caution">
    <text evidence="1">The sequence shown here is derived from an EMBL/GenBank/DDBJ whole genome shotgun (WGS) entry which is preliminary data.</text>
</comment>
<evidence type="ECO:0000313" key="1">
    <source>
        <dbReference type="EMBL" id="ORB78432.1"/>
    </source>
</evidence>
<name>A0ABX3THY0_9MYCO</name>
<evidence type="ECO:0008006" key="3">
    <source>
        <dbReference type="Google" id="ProtNLM"/>
    </source>
</evidence>
<dbReference type="EMBL" id="MVIL01000077">
    <property type="protein sequence ID" value="ORB78432.1"/>
    <property type="molecule type" value="Genomic_DNA"/>
</dbReference>
<evidence type="ECO:0000313" key="2">
    <source>
        <dbReference type="Proteomes" id="UP000192847"/>
    </source>
</evidence>
<organism evidence="1 2">
    <name type="scientific">Mycobacterium timonense</name>
    <dbReference type="NCBI Taxonomy" id="701043"/>
    <lineage>
        <taxon>Bacteria</taxon>
        <taxon>Bacillati</taxon>
        <taxon>Actinomycetota</taxon>
        <taxon>Actinomycetes</taxon>
        <taxon>Mycobacteriales</taxon>
        <taxon>Mycobacteriaceae</taxon>
        <taxon>Mycobacterium</taxon>
        <taxon>Mycobacterium avium complex (MAC)</taxon>
    </lineage>
</organism>
<dbReference type="Proteomes" id="UP000192847">
    <property type="component" value="Unassembled WGS sequence"/>
</dbReference>
<keyword evidence="2" id="KW-1185">Reference proteome</keyword>
<reference evidence="1 2" key="1">
    <citation type="submission" date="2017-02" db="EMBL/GenBank/DDBJ databases">
        <title>The new phylogeny of genus Mycobacterium.</title>
        <authorList>
            <person name="Tortoli E."/>
            <person name="Trovato A."/>
            <person name="Cirillo D.M."/>
        </authorList>
    </citation>
    <scope>NUCLEOTIDE SEQUENCE [LARGE SCALE GENOMIC DNA]</scope>
    <source>
        <strain evidence="1 2">CCUG 56329</strain>
    </source>
</reference>
<proteinExistence type="predicted"/>